<dbReference type="InParanoid" id="Q024L2"/>
<name>Q024L2_SOLUE</name>
<proteinExistence type="predicted"/>
<dbReference type="HOGENOM" id="CLU_2652557_0_0_0"/>
<sequence length="76" mass="8351">MASNTYSQGAQVEHLKFGLGTVLSHSEERIVIKFDDHGEKKFVTNLVMGSLKKSDRQPPAEKKGARRKKAVAPVTA</sequence>
<accession>Q024L2</accession>
<protein>
    <submittedName>
        <fullName evidence="2">Uncharacterized protein</fullName>
    </submittedName>
</protein>
<evidence type="ECO:0000313" key="2">
    <source>
        <dbReference type="EMBL" id="ABJ83564.1"/>
    </source>
</evidence>
<feature type="compositionally biased region" description="Basic and acidic residues" evidence="1">
    <location>
        <begin position="52"/>
        <end position="63"/>
    </location>
</feature>
<evidence type="ECO:0000256" key="1">
    <source>
        <dbReference type="SAM" id="MobiDB-lite"/>
    </source>
</evidence>
<dbReference type="EMBL" id="CP000473">
    <property type="protein sequence ID" value="ABJ83564.1"/>
    <property type="molecule type" value="Genomic_DNA"/>
</dbReference>
<dbReference type="AlphaFoldDB" id="Q024L2"/>
<feature type="region of interest" description="Disordered" evidence="1">
    <location>
        <begin position="50"/>
        <end position="76"/>
    </location>
</feature>
<reference evidence="2" key="1">
    <citation type="submission" date="2006-10" db="EMBL/GenBank/DDBJ databases">
        <title>Complete sequence of Solibacter usitatus Ellin6076.</title>
        <authorList>
            <consortium name="US DOE Joint Genome Institute"/>
            <person name="Copeland A."/>
            <person name="Lucas S."/>
            <person name="Lapidus A."/>
            <person name="Barry K."/>
            <person name="Detter J.C."/>
            <person name="Glavina del Rio T."/>
            <person name="Hammon N."/>
            <person name="Israni S."/>
            <person name="Dalin E."/>
            <person name="Tice H."/>
            <person name="Pitluck S."/>
            <person name="Thompson L.S."/>
            <person name="Brettin T."/>
            <person name="Bruce D."/>
            <person name="Han C."/>
            <person name="Tapia R."/>
            <person name="Gilna P."/>
            <person name="Schmutz J."/>
            <person name="Larimer F."/>
            <person name="Land M."/>
            <person name="Hauser L."/>
            <person name="Kyrpides N."/>
            <person name="Mikhailova N."/>
            <person name="Janssen P.H."/>
            <person name="Kuske C.R."/>
            <person name="Richardson P."/>
        </authorList>
    </citation>
    <scope>NUCLEOTIDE SEQUENCE</scope>
    <source>
        <strain evidence="2">Ellin6076</strain>
    </source>
</reference>
<gene>
    <name evidence="2" type="ordered locus">Acid_2575</name>
</gene>
<dbReference type="KEGG" id="sus:Acid_2575"/>
<dbReference type="STRING" id="234267.Acid_2575"/>
<organism evidence="2">
    <name type="scientific">Solibacter usitatus (strain Ellin6076)</name>
    <dbReference type="NCBI Taxonomy" id="234267"/>
    <lineage>
        <taxon>Bacteria</taxon>
        <taxon>Pseudomonadati</taxon>
        <taxon>Acidobacteriota</taxon>
        <taxon>Terriglobia</taxon>
        <taxon>Bryobacterales</taxon>
        <taxon>Solibacteraceae</taxon>
        <taxon>Candidatus Solibacter</taxon>
    </lineage>
</organism>
<dbReference type="OrthoDB" id="129858at2"/>